<evidence type="ECO:0000256" key="1">
    <source>
        <dbReference type="ARBA" id="ARBA00005964"/>
    </source>
</evidence>
<dbReference type="Pfam" id="PF00135">
    <property type="entry name" value="COesterase"/>
    <property type="match status" value="1"/>
</dbReference>
<dbReference type="GO" id="GO:0052689">
    <property type="term" value="F:carboxylic ester hydrolase activity"/>
    <property type="evidence" value="ECO:0007669"/>
    <property type="project" value="TreeGrafter"/>
</dbReference>
<dbReference type="GeneID" id="19156434"/>
<evidence type="ECO:0000259" key="4">
    <source>
        <dbReference type="Pfam" id="PF00135"/>
    </source>
</evidence>
<sequence length="80" mass="8528">MFARSVGLSLLAALGVQGAPWKPSGPPTVTVKNGTYVGFHEPSYGQDIFLGIPYAQPPVGDLRFRVAQPLNETWEGTKAA</sequence>
<evidence type="ECO:0000313" key="5">
    <source>
        <dbReference type="EMBL" id="EXJ96406.1"/>
    </source>
</evidence>
<comment type="caution">
    <text evidence="5">The sequence shown here is derived from an EMBL/GenBank/DDBJ whole genome shotgun (WGS) entry which is preliminary data.</text>
</comment>
<accession>W9Z4A4</accession>
<organism evidence="5 6">
    <name type="scientific">Capronia coronata CBS 617.96</name>
    <dbReference type="NCBI Taxonomy" id="1182541"/>
    <lineage>
        <taxon>Eukaryota</taxon>
        <taxon>Fungi</taxon>
        <taxon>Dikarya</taxon>
        <taxon>Ascomycota</taxon>
        <taxon>Pezizomycotina</taxon>
        <taxon>Eurotiomycetes</taxon>
        <taxon>Chaetothyriomycetidae</taxon>
        <taxon>Chaetothyriales</taxon>
        <taxon>Herpotrichiellaceae</taxon>
        <taxon>Capronia</taxon>
    </lineage>
</organism>
<feature type="chain" id="PRO_5004933330" evidence="3">
    <location>
        <begin position="19"/>
        <end position="80"/>
    </location>
</feature>
<dbReference type="PANTHER" id="PTHR43918:SF4">
    <property type="entry name" value="CARBOXYLIC ESTER HYDROLASE"/>
    <property type="match status" value="1"/>
</dbReference>
<dbReference type="AlphaFoldDB" id="W9Z4A4"/>
<dbReference type="PANTHER" id="PTHR43918">
    <property type="entry name" value="ACETYLCHOLINESTERASE"/>
    <property type="match status" value="1"/>
</dbReference>
<feature type="signal peptide" evidence="3">
    <location>
        <begin position="1"/>
        <end position="18"/>
    </location>
</feature>
<keyword evidence="2" id="KW-0378">Hydrolase</keyword>
<dbReference type="Proteomes" id="UP000019484">
    <property type="component" value="Unassembled WGS sequence"/>
</dbReference>
<reference evidence="5 6" key="1">
    <citation type="submission" date="2013-03" db="EMBL/GenBank/DDBJ databases">
        <title>The Genome Sequence of Capronia coronata CBS 617.96.</title>
        <authorList>
            <consortium name="The Broad Institute Genomics Platform"/>
            <person name="Cuomo C."/>
            <person name="de Hoog S."/>
            <person name="Gorbushina A."/>
            <person name="Walker B."/>
            <person name="Young S.K."/>
            <person name="Zeng Q."/>
            <person name="Gargeya S."/>
            <person name="Fitzgerald M."/>
            <person name="Haas B."/>
            <person name="Abouelleil A."/>
            <person name="Allen A.W."/>
            <person name="Alvarado L."/>
            <person name="Arachchi H.M."/>
            <person name="Berlin A.M."/>
            <person name="Chapman S.B."/>
            <person name="Gainer-Dewar J."/>
            <person name="Goldberg J."/>
            <person name="Griggs A."/>
            <person name="Gujja S."/>
            <person name="Hansen M."/>
            <person name="Howarth C."/>
            <person name="Imamovic A."/>
            <person name="Ireland A."/>
            <person name="Larimer J."/>
            <person name="McCowan C."/>
            <person name="Murphy C."/>
            <person name="Pearson M."/>
            <person name="Poon T.W."/>
            <person name="Priest M."/>
            <person name="Roberts A."/>
            <person name="Saif S."/>
            <person name="Shea T."/>
            <person name="Sisk P."/>
            <person name="Sykes S."/>
            <person name="Wortman J."/>
            <person name="Nusbaum C."/>
            <person name="Birren B."/>
        </authorList>
    </citation>
    <scope>NUCLEOTIDE SEQUENCE [LARGE SCALE GENOMIC DNA]</scope>
    <source>
        <strain evidence="5 6">CBS 617.96</strain>
    </source>
</reference>
<dbReference type="OrthoDB" id="408631at2759"/>
<dbReference type="STRING" id="1182541.W9Z4A4"/>
<evidence type="ECO:0000313" key="6">
    <source>
        <dbReference type="Proteomes" id="UP000019484"/>
    </source>
</evidence>
<dbReference type="EMBL" id="AMWN01000001">
    <property type="protein sequence ID" value="EXJ96406.1"/>
    <property type="molecule type" value="Genomic_DNA"/>
</dbReference>
<name>W9Z4A4_9EURO</name>
<comment type="similarity">
    <text evidence="1">Belongs to the type-B carboxylesterase/lipase family.</text>
</comment>
<dbReference type="InterPro" id="IPR002018">
    <property type="entry name" value="CarbesteraseB"/>
</dbReference>
<dbReference type="InterPro" id="IPR050654">
    <property type="entry name" value="AChE-related_enzymes"/>
</dbReference>
<dbReference type="HOGENOM" id="CLU_2589521_0_0_1"/>
<dbReference type="SUPFAM" id="SSF53474">
    <property type="entry name" value="alpha/beta-Hydrolases"/>
    <property type="match status" value="1"/>
</dbReference>
<evidence type="ECO:0000256" key="2">
    <source>
        <dbReference type="ARBA" id="ARBA00022801"/>
    </source>
</evidence>
<evidence type="ECO:0000256" key="3">
    <source>
        <dbReference type="SAM" id="SignalP"/>
    </source>
</evidence>
<feature type="domain" description="Carboxylesterase type B" evidence="4">
    <location>
        <begin position="27"/>
        <end position="80"/>
    </location>
</feature>
<gene>
    <name evidence="5" type="ORF">A1O1_01532</name>
</gene>
<protein>
    <submittedName>
        <fullName evidence="5">Triacylglycerol lipase</fullName>
    </submittedName>
</protein>
<keyword evidence="6" id="KW-1185">Reference proteome</keyword>
<proteinExistence type="inferred from homology"/>
<dbReference type="Gene3D" id="3.40.50.1820">
    <property type="entry name" value="alpha/beta hydrolase"/>
    <property type="match status" value="1"/>
</dbReference>
<keyword evidence="3" id="KW-0732">Signal</keyword>
<dbReference type="InterPro" id="IPR029058">
    <property type="entry name" value="AB_hydrolase_fold"/>
</dbReference>
<dbReference type="RefSeq" id="XP_007720635.1">
    <property type="nucleotide sequence ID" value="XM_007722445.1"/>
</dbReference>